<evidence type="ECO:0000256" key="2">
    <source>
        <dbReference type="ARBA" id="ARBA00004120"/>
    </source>
</evidence>
<comment type="subunit">
    <text evidence="29">Interacts (via CAP-Gly domain) with IKBKG/NEMO (via proline-rich C-terminal region). Interacts with TRAF2 and TRIP. Interacts with PLK1, DVL1, DVL3, MAVS, TBK1, IKKE and RIGI. Interacts (via CAP-Gly domain) with microtubules. Interacts with HDAC6 and BCL3. Interacts with MAP3K7. Identified in a complex with TRAF6 and SQSTM1. Interacts with OPTN and SQSTM1. Interacts with CEP350. Interacts with RNF31; the interaction is indirect and is mediated via SPATA2. Interacts with SPATA2 (via the PUB domain); the interaction is direct and recruits CYLD to the LUBAC complex, thereby regulating TNF-alpha-induced necroptosis.</text>
</comment>
<evidence type="ECO:0000256" key="8">
    <source>
        <dbReference type="ARBA" id="ARBA00012759"/>
    </source>
</evidence>
<organism evidence="32 33">
    <name type="scientific">Synaphobranchus kaupii</name>
    <name type="common">Kaup's arrowtooth eel</name>
    <dbReference type="NCBI Taxonomy" id="118154"/>
    <lineage>
        <taxon>Eukaryota</taxon>
        <taxon>Metazoa</taxon>
        <taxon>Chordata</taxon>
        <taxon>Craniata</taxon>
        <taxon>Vertebrata</taxon>
        <taxon>Euteleostomi</taxon>
        <taxon>Actinopterygii</taxon>
        <taxon>Neopterygii</taxon>
        <taxon>Teleostei</taxon>
        <taxon>Anguilliformes</taxon>
        <taxon>Synaphobranchidae</taxon>
        <taxon>Synaphobranchus</taxon>
    </lineage>
</organism>
<dbReference type="GO" id="GO:0016055">
    <property type="term" value="P:Wnt signaling pathway"/>
    <property type="evidence" value="ECO:0007669"/>
    <property type="project" value="UniProtKB-KW"/>
</dbReference>
<comment type="caution">
    <text evidence="32">The sequence shown here is derived from an EMBL/GenBank/DDBJ whole genome shotgun (WGS) entry which is preliminary data.</text>
</comment>
<dbReference type="SUPFAM" id="SSF54001">
    <property type="entry name" value="Cysteine proteinases"/>
    <property type="match status" value="1"/>
</dbReference>
<comment type="catalytic activity">
    <reaction evidence="1">
        <text>Thiol-dependent hydrolysis of ester, thioester, amide, peptide and isopeptide bonds formed by the C-terminal Gly of ubiquitin (a 76-residue protein attached to proteins as an intracellular targeting signal).</text>
        <dbReference type="EC" id="3.4.19.12"/>
    </reaction>
</comment>
<evidence type="ECO:0000256" key="6">
    <source>
        <dbReference type="ARBA" id="ARBA00004556"/>
    </source>
</evidence>
<evidence type="ECO:0000256" key="9">
    <source>
        <dbReference type="ARBA" id="ARBA00018699"/>
    </source>
</evidence>
<evidence type="ECO:0000256" key="19">
    <source>
        <dbReference type="ARBA" id="ARBA00022801"/>
    </source>
</evidence>
<evidence type="ECO:0000256" key="21">
    <source>
        <dbReference type="ARBA" id="ARBA00022833"/>
    </source>
</evidence>
<gene>
    <name evidence="32" type="ORF">SKAU_G00075930</name>
</gene>
<evidence type="ECO:0000256" key="5">
    <source>
        <dbReference type="ARBA" id="ARBA00004413"/>
    </source>
</evidence>
<evidence type="ECO:0000313" key="33">
    <source>
        <dbReference type="Proteomes" id="UP001152622"/>
    </source>
</evidence>
<dbReference type="GO" id="GO:0045087">
    <property type="term" value="P:innate immune response"/>
    <property type="evidence" value="ECO:0007669"/>
    <property type="project" value="UniProtKB-KW"/>
</dbReference>
<dbReference type="GO" id="GO:0005819">
    <property type="term" value="C:spindle"/>
    <property type="evidence" value="ECO:0007669"/>
    <property type="project" value="UniProtKB-SubCell"/>
</dbReference>
<evidence type="ECO:0000256" key="12">
    <source>
        <dbReference type="ARBA" id="ARBA00022553"/>
    </source>
</evidence>
<dbReference type="SMART" id="SM01052">
    <property type="entry name" value="CAP_GLY"/>
    <property type="match status" value="2"/>
</dbReference>
<dbReference type="GO" id="GO:0005886">
    <property type="term" value="C:plasma membrane"/>
    <property type="evidence" value="ECO:0007669"/>
    <property type="project" value="UniProtKB-SubCell"/>
</dbReference>
<evidence type="ECO:0000256" key="1">
    <source>
        <dbReference type="ARBA" id="ARBA00000707"/>
    </source>
</evidence>
<dbReference type="GO" id="GO:0006508">
    <property type="term" value="P:proteolysis"/>
    <property type="evidence" value="ECO:0007669"/>
    <property type="project" value="UniProtKB-KW"/>
</dbReference>
<reference evidence="32" key="1">
    <citation type="journal article" date="2023" name="Science">
        <title>Genome structures resolve the early diversification of teleost fishes.</title>
        <authorList>
            <person name="Parey E."/>
            <person name="Louis A."/>
            <person name="Montfort J."/>
            <person name="Bouchez O."/>
            <person name="Roques C."/>
            <person name="Iampietro C."/>
            <person name="Lluch J."/>
            <person name="Castinel A."/>
            <person name="Donnadieu C."/>
            <person name="Desvignes T."/>
            <person name="Floi Bucao C."/>
            <person name="Jouanno E."/>
            <person name="Wen M."/>
            <person name="Mejri S."/>
            <person name="Dirks R."/>
            <person name="Jansen H."/>
            <person name="Henkel C."/>
            <person name="Chen W.J."/>
            <person name="Zahm M."/>
            <person name="Cabau C."/>
            <person name="Klopp C."/>
            <person name="Thompson A.W."/>
            <person name="Robinson-Rechavi M."/>
            <person name="Braasch I."/>
            <person name="Lecointre G."/>
            <person name="Bobe J."/>
            <person name="Postlethwait J.H."/>
            <person name="Berthelot C."/>
            <person name="Roest Crollius H."/>
            <person name="Guiguen Y."/>
        </authorList>
    </citation>
    <scope>NUCLEOTIDE SEQUENCE</scope>
    <source>
        <strain evidence="32">WJC10195</strain>
    </source>
</reference>
<evidence type="ECO:0000256" key="15">
    <source>
        <dbReference type="ARBA" id="ARBA00022687"/>
    </source>
</evidence>
<feature type="domain" description="CAP-Gly" evidence="31">
    <location>
        <begin position="142"/>
        <end position="187"/>
    </location>
</feature>
<keyword evidence="14" id="KW-0645">Protease</keyword>
<dbReference type="OrthoDB" id="6287070at2759"/>
<keyword evidence="16" id="KW-0493">Microtubule</keyword>
<dbReference type="EMBL" id="JAINUF010000002">
    <property type="protein sequence ID" value="KAJ8377013.1"/>
    <property type="molecule type" value="Genomic_DNA"/>
</dbReference>
<comment type="subcellular location">
    <subcellularLocation>
        <location evidence="5">Cell membrane</location>
        <topology evidence="5">Peripheral membrane protein</topology>
        <orientation evidence="5">Cytoplasmic side</orientation>
    </subcellularLocation>
    <subcellularLocation>
        <location evidence="2">Cytoplasm</location>
        <location evidence="2">Cytoskeleton</location>
        <location evidence="2">Cilium basal body</location>
    </subcellularLocation>
    <subcellularLocation>
        <location evidence="4">Cytoplasm</location>
        <location evidence="4">Cytoskeleton</location>
        <location evidence="4">Microtubule organizing center</location>
        <location evidence="4">Centrosome</location>
    </subcellularLocation>
    <subcellularLocation>
        <location evidence="3">Cytoplasm</location>
        <location evidence="3">Cytoskeleton</location>
        <location evidence="3">Spindle</location>
    </subcellularLocation>
    <subcellularLocation>
        <location evidence="6">Cytoplasm</location>
        <location evidence="6">Perinuclear region</location>
    </subcellularLocation>
</comment>
<keyword evidence="22" id="KW-0832">Ubl conjugation</keyword>
<protein>
    <recommendedName>
        <fullName evidence="9">Ubiquitin carboxyl-terminal hydrolase CYLD</fullName>
        <ecNumber evidence="8">3.4.19.12</ecNumber>
    </recommendedName>
    <alternativeName>
        <fullName evidence="26">Deubiquitinating enzyme CYLD</fullName>
    </alternativeName>
    <alternativeName>
        <fullName evidence="27">Ubiquitin thioesterase CYLD</fullName>
    </alternativeName>
    <alternativeName>
        <fullName evidence="28">Ubiquitin-specific-processing protease CYLD</fullName>
    </alternativeName>
</protein>
<dbReference type="Pfam" id="PF01302">
    <property type="entry name" value="CAP_GLY"/>
    <property type="match status" value="2"/>
</dbReference>
<keyword evidence="13" id="KW-0399">Innate immunity</keyword>
<evidence type="ECO:0000256" key="25">
    <source>
        <dbReference type="ARBA" id="ARBA00023273"/>
    </source>
</evidence>
<evidence type="ECO:0000256" key="26">
    <source>
        <dbReference type="ARBA" id="ARBA00030882"/>
    </source>
</evidence>
<keyword evidence="18" id="KW-0833">Ubl conjugation pathway</keyword>
<dbReference type="AlphaFoldDB" id="A0A9Q1JBR6"/>
<evidence type="ECO:0000256" key="29">
    <source>
        <dbReference type="ARBA" id="ARBA00046580"/>
    </source>
</evidence>
<keyword evidence="21" id="KW-0862">Zinc</keyword>
<evidence type="ECO:0000256" key="14">
    <source>
        <dbReference type="ARBA" id="ARBA00022670"/>
    </source>
</evidence>
<dbReference type="GO" id="GO:0016579">
    <property type="term" value="P:protein deubiquitination"/>
    <property type="evidence" value="ECO:0007669"/>
    <property type="project" value="InterPro"/>
</dbReference>
<keyword evidence="33" id="KW-1185">Reference proteome</keyword>
<dbReference type="GO" id="GO:0048471">
    <property type="term" value="C:perinuclear region of cytoplasm"/>
    <property type="evidence" value="ECO:0007669"/>
    <property type="project" value="UniProtKB-SubCell"/>
</dbReference>
<keyword evidence="19" id="KW-0378">Hydrolase</keyword>
<evidence type="ECO:0000256" key="17">
    <source>
        <dbReference type="ARBA" id="ARBA00022723"/>
    </source>
</evidence>
<keyword evidence="17" id="KW-0479">Metal-binding</keyword>
<evidence type="ECO:0000256" key="24">
    <source>
        <dbReference type="ARBA" id="ARBA00023136"/>
    </source>
</evidence>
<feature type="domain" description="CAP-Gly" evidence="31">
    <location>
        <begin position="364"/>
        <end position="406"/>
    </location>
</feature>
<keyword evidence="15" id="KW-0879">Wnt signaling pathway</keyword>
<dbReference type="EC" id="3.4.19.12" evidence="8"/>
<evidence type="ECO:0000313" key="32">
    <source>
        <dbReference type="EMBL" id="KAJ8377013.1"/>
    </source>
</evidence>
<keyword evidence="11" id="KW-0963">Cytoplasm</keyword>
<evidence type="ECO:0000256" key="22">
    <source>
        <dbReference type="ARBA" id="ARBA00022843"/>
    </source>
</evidence>
<dbReference type="SUPFAM" id="SSF74924">
    <property type="entry name" value="Cap-Gly domain"/>
    <property type="match status" value="2"/>
</dbReference>
<dbReference type="InterPro" id="IPR000938">
    <property type="entry name" value="CAP-Gly_domain"/>
</dbReference>
<dbReference type="PROSITE" id="PS00972">
    <property type="entry name" value="USP_1"/>
    <property type="match status" value="1"/>
</dbReference>
<accession>A0A9Q1JBR6</accession>
<dbReference type="InterPro" id="IPR036859">
    <property type="entry name" value="CAP-Gly_dom_sf"/>
</dbReference>
<evidence type="ECO:0000259" key="30">
    <source>
        <dbReference type="PROSITE" id="PS50235"/>
    </source>
</evidence>
<proteinExistence type="inferred from homology"/>
<keyword evidence="10" id="KW-1003">Cell membrane</keyword>
<dbReference type="InterPro" id="IPR001394">
    <property type="entry name" value="Peptidase_C19_UCH"/>
</dbReference>
<evidence type="ECO:0000256" key="13">
    <source>
        <dbReference type="ARBA" id="ARBA00022588"/>
    </source>
</evidence>
<keyword evidence="20" id="KW-0788">Thiol protease</keyword>
<dbReference type="PROSITE" id="PS50235">
    <property type="entry name" value="USP_3"/>
    <property type="match status" value="1"/>
</dbReference>
<evidence type="ECO:0000256" key="3">
    <source>
        <dbReference type="ARBA" id="ARBA00004186"/>
    </source>
</evidence>
<dbReference type="PANTHER" id="PTHR11830">
    <property type="entry name" value="40S RIBOSOMAL PROTEIN S3A"/>
    <property type="match status" value="1"/>
</dbReference>
<dbReference type="InterPro" id="IPR018200">
    <property type="entry name" value="USP_CS"/>
</dbReference>
<evidence type="ECO:0000259" key="31">
    <source>
        <dbReference type="PROSITE" id="PS50245"/>
    </source>
</evidence>
<dbReference type="Proteomes" id="UP001152622">
    <property type="component" value="Chromosome 2"/>
</dbReference>
<evidence type="ECO:0000256" key="7">
    <source>
        <dbReference type="ARBA" id="ARBA00009085"/>
    </source>
</evidence>
<comment type="similarity">
    <text evidence="7">Belongs to the peptidase C19 family.</text>
</comment>
<evidence type="ECO:0000256" key="4">
    <source>
        <dbReference type="ARBA" id="ARBA00004300"/>
    </source>
</evidence>
<keyword evidence="24" id="KW-0472">Membrane</keyword>
<dbReference type="InterPro" id="IPR028889">
    <property type="entry name" value="USP"/>
</dbReference>
<dbReference type="Pfam" id="PF00443">
    <property type="entry name" value="UCH"/>
    <property type="match status" value="1"/>
</dbReference>
<dbReference type="GO" id="GO:0005874">
    <property type="term" value="C:microtubule"/>
    <property type="evidence" value="ECO:0007669"/>
    <property type="project" value="UniProtKB-KW"/>
</dbReference>
<feature type="domain" description="USP" evidence="30">
    <location>
        <begin position="466"/>
        <end position="819"/>
    </location>
</feature>
<evidence type="ECO:0000256" key="11">
    <source>
        <dbReference type="ARBA" id="ARBA00022490"/>
    </source>
</evidence>
<evidence type="ECO:0000256" key="27">
    <source>
        <dbReference type="ARBA" id="ARBA00031094"/>
    </source>
</evidence>
<keyword evidence="23" id="KW-0391">Immunity</keyword>
<dbReference type="GO" id="GO:0046872">
    <property type="term" value="F:metal ion binding"/>
    <property type="evidence" value="ECO:0007669"/>
    <property type="project" value="UniProtKB-KW"/>
</dbReference>
<keyword evidence="25" id="KW-0966">Cell projection</keyword>
<dbReference type="PROSITE" id="PS50245">
    <property type="entry name" value="CAP_GLY_2"/>
    <property type="match status" value="2"/>
</dbReference>
<dbReference type="GO" id="GO:0005813">
    <property type="term" value="C:centrosome"/>
    <property type="evidence" value="ECO:0007669"/>
    <property type="project" value="UniProtKB-SubCell"/>
</dbReference>
<evidence type="ECO:0000256" key="20">
    <source>
        <dbReference type="ARBA" id="ARBA00022807"/>
    </source>
</evidence>
<dbReference type="Gene3D" id="3.90.70.10">
    <property type="entry name" value="Cysteine proteinases"/>
    <property type="match status" value="1"/>
</dbReference>
<keyword evidence="12" id="KW-0597">Phosphoprotein</keyword>
<evidence type="ECO:0000256" key="10">
    <source>
        <dbReference type="ARBA" id="ARBA00022475"/>
    </source>
</evidence>
<evidence type="ECO:0000256" key="16">
    <source>
        <dbReference type="ARBA" id="ARBA00022701"/>
    </source>
</evidence>
<name>A0A9Q1JBR6_SYNKA</name>
<sequence length="825" mass="91991">MLTTCLAPTGGELDQSGRIMGSSDEYVYFIIIEDDYDSGQICYIEKRQDLKYNSDSQNLVRVKVLGHWEKSVKLNAIKPLTKQEAEFLYALNLDKERFIASSDREGLDIALRLTLNSLVTVEVAGEWCQGVIRYIGGIRAKSSLSRITGTFFGIELQGKDKGKGLNDGRYAGERYFTCGMDCGVFAPFTIVRPRGPKPLETPKPEQAPVEPLVMGDRVIFFMDDDRSRNGMVMALETKDKRTIVVISPDSKETQDGTDPIRIPLDSVIREELLTPGVKGSMSLPLPWHNPISGLFSAAYSRLFKEERLEPPSLCPNSTAHLDATVSSAGMARDVSGSHHLTLNSVVEVELTANKTVFGTVRWIGKLEGMEGTRVGLELEEPTGFNDGTFSGQRLFQCASNRGLFVKLDSCRPDSRFQTPGDREDTLSKCLSNKHTERNGGLDTAVLGTVAPLSSEQALQVLVGKEKGIQGHCNSCYMDSALFSLFSCSSVLDSLLFMSNAKQDAAVQATLLQQIVNPLRSKGFVPRENVMKLRRQLQDGGYSDHTFTTEEKDPEEFLTLVMQRILYLDPLLKLTTAEGKVQENYCYQIFLDQKHTLVLPTVQQLLEHSLHSNGLTLAEIPSCLILQMPRFGKKFKMFDKIIPSLELDISDLLSESPRGCVLCGQLASLECTDCFRDPTFGSTGFKQFCDTCSIQVHMHPQRKSHAPSSLCLPKGYPSSPLPRPPREKLQLFAVLCIETSHYVSFVRHGPQPCDWLFFDSMADRVGDEDGYNIPQVKTCSEVERYLNMSPAELATQVPREMEGVAKRLFCDAYMYLYQSPGMALYR</sequence>
<dbReference type="InterPro" id="IPR038765">
    <property type="entry name" value="Papain-like_cys_pep_sf"/>
</dbReference>
<dbReference type="Gene3D" id="2.30.30.190">
    <property type="entry name" value="CAP Gly-rich-like domain"/>
    <property type="match status" value="2"/>
</dbReference>
<evidence type="ECO:0000256" key="23">
    <source>
        <dbReference type="ARBA" id="ARBA00022859"/>
    </source>
</evidence>
<dbReference type="GO" id="GO:0004843">
    <property type="term" value="F:cysteine-type deubiquitinase activity"/>
    <property type="evidence" value="ECO:0007669"/>
    <property type="project" value="UniProtKB-EC"/>
</dbReference>
<dbReference type="FunFam" id="3.90.70.10:FF:000009">
    <property type="entry name" value="Putative ubiquitin carboxyl-terminal hydrolase CYLD"/>
    <property type="match status" value="1"/>
</dbReference>
<evidence type="ECO:0000256" key="18">
    <source>
        <dbReference type="ARBA" id="ARBA00022786"/>
    </source>
</evidence>
<evidence type="ECO:0000256" key="28">
    <source>
        <dbReference type="ARBA" id="ARBA00032487"/>
    </source>
</evidence>